<evidence type="ECO:0000313" key="4">
    <source>
        <dbReference type="Proteomes" id="UP000054144"/>
    </source>
</evidence>
<sequence>MQQSRPRTYKVHLRNLVLLPYRICNPPPAVGKVRSCSVTPIYQIQLDDVLESRHLPPLGLKDFEEWLLYVEDSPENLYFVLWFKQYAQQHREWANGRFESEGEKFNRISQLDWFYLRAKQTFFTPNAEFELNLPSHILAPFHSSNPCSHPEPELFDSVVEETKKQLQESLQHFLTAQYNNVGNNRVLCGIIAGVFFTLLGGVLPLIYNTLAAHSRWLRLTALPGMWMGLLVLLSALNGVCVGVYVFGDLRQLHKFELTRPPISKPQPLPEHYQSPIEVMGPVIMPPTPPPVHLPCPSSSSIASSRSFCSSSNSDDSSVYSSHEGHRVNMIQISPAYYDAEPVEGPATGNPARAIANYDRKCSMVSADGACDSSVAFARTATFIRPYVPDLTSDSEDESAADEKKKNRTISPTSPTSHVGTFNFDQLPMRRRLLGPEPQYRAAHTDGSFYIEPPEVAAMPSGVSYKALIARFQRWCVAPNKWLVMSGGKGGADADTMSPSWLERGEKSCRQQEPPVMAHHWKSKAFQKRLSFIQAVPAFGSPLTKIHSPIVVRGQWEIVMKSTIIALFISWIIVGVLLAVPVRT</sequence>
<keyword evidence="4" id="KW-1185">Reference proteome</keyword>
<dbReference type="Gene3D" id="1.10.167.10">
    <property type="entry name" value="Regulator of G-protein Signalling 4, domain 2"/>
    <property type="match status" value="1"/>
</dbReference>
<feature type="transmembrane region" description="Helical" evidence="2">
    <location>
        <begin position="562"/>
        <end position="581"/>
    </location>
</feature>
<feature type="transmembrane region" description="Helical" evidence="2">
    <location>
        <begin position="186"/>
        <end position="206"/>
    </location>
</feature>
<evidence type="ECO:0000256" key="2">
    <source>
        <dbReference type="SAM" id="Phobius"/>
    </source>
</evidence>
<keyword evidence="2" id="KW-1133">Transmembrane helix</keyword>
<name>A0A0D7A4E1_9AGAR</name>
<feature type="transmembrane region" description="Helical" evidence="2">
    <location>
        <begin position="226"/>
        <end position="247"/>
    </location>
</feature>
<dbReference type="SUPFAM" id="SSF48097">
    <property type="entry name" value="Regulator of G-protein signaling, RGS"/>
    <property type="match status" value="1"/>
</dbReference>
<evidence type="ECO:0000313" key="3">
    <source>
        <dbReference type="EMBL" id="KIY45605.1"/>
    </source>
</evidence>
<keyword evidence="2" id="KW-0812">Transmembrane</keyword>
<dbReference type="InterPro" id="IPR036305">
    <property type="entry name" value="RGS_sf"/>
</dbReference>
<dbReference type="PANTHER" id="PTHR39466">
    <property type="entry name" value="RGS DOMAIN-CONTAINING PROTEIN"/>
    <property type="match status" value="1"/>
</dbReference>
<dbReference type="OrthoDB" id="3232309at2759"/>
<evidence type="ECO:0008006" key="5">
    <source>
        <dbReference type="Google" id="ProtNLM"/>
    </source>
</evidence>
<feature type="region of interest" description="Disordered" evidence="1">
    <location>
        <begin position="388"/>
        <end position="421"/>
    </location>
</feature>
<protein>
    <recommendedName>
        <fullName evidence="5">RGS domain-containing protein</fullName>
    </recommendedName>
</protein>
<dbReference type="AlphaFoldDB" id="A0A0D7A4E1"/>
<accession>A0A0D7A4E1</accession>
<dbReference type="InterPro" id="IPR044926">
    <property type="entry name" value="RGS_subdomain_2"/>
</dbReference>
<feature type="compositionally biased region" description="Polar residues" evidence="1">
    <location>
        <begin position="408"/>
        <end position="421"/>
    </location>
</feature>
<dbReference type="Proteomes" id="UP000054144">
    <property type="component" value="Unassembled WGS sequence"/>
</dbReference>
<proteinExistence type="predicted"/>
<organism evidence="3 4">
    <name type="scientific">Fistulina hepatica ATCC 64428</name>
    <dbReference type="NCBI Taxonomy" id="1128425"/>
    <lineage>
        <taxon>Eukaryota</taxon>
        <taxon>Fungi</taxon>
        <taxon>Dikarya</taxon>
        <taxon>Basidiomycota</taxon>
        <taxon>Agaricomycotina</taxon>
        <taxon>Agaricomycetes</taxon>
        <taxon>Agaricomycetidae</taxon>
        <taxon>Agaricales</taxon>
        <taxon>Fistulinaceae</taxon>
        <taxon>Fistulina</taxon>
    </lineage>
</organism>
<dbReference type="EMBL" id="KN882047">
    <property type="protein sequence ID" value="KIY45605.1"/>
    <property type="molecule type" value="Genomic_DNA"/>
</dbReference>
<dbReference type="PANTHER" id="PTHR39466:SF1">
    <property type="entry name" value="RGS DOMAIN-CONTAINING PROTEIN"/>
    <property type="match status" value="1"/>
</dbReference>
<evidence type="ECO:0000256" key="1">
    <source>
        <dbReference type="SAM" id="MobiDB-lite"/>
    </source>
</evidence>
<keyword evidence="2" id="KW-0472">Membrane</keyword>
<gene>
    <name evidence="3" type="ORF">FISHEDRAFT_49164</name>
</gene>
<reference evidence="3 4" key="1">
    <citation type="journal article" date="2015" name="Fungal Genet. Biol.">
        <title>Evolution of novel wood decay mechanisms in Agaricales revealed by the genome sequences of Fistulina hepatica and Cylindrobasidium torrendii.</title>
        <authorList>
            <person name="Floudas D."/>
            <person name="Held B.W."/>
            <person name="Riley R."/>
            <person name="Nagy L.G."/>
            <person name="Koehler G."/>
            <person name="Ransdell A.S."/>
            <person name="Younus H."/>
            <person name="Chow J."/>
            <person name="Chiniquy J."/>
            <person name="Lipzen A."/>
            <person name="Tritt A."/>
            <person name="Sun H."/>
            <person name="Haridas S."/>
            <person name="LaButti K."/>
            <person name="Ohm R.A."/>
            <person name="Kues U."/>
            <person name="Blanchette R.A."/>
            <person name="Grigoriev I.V."/>
            <person name="Minto R.E."/>
            <person name="Hibbett D.S."/>
        </authorList>
    </citation>
    <scope>NUCLEOTIDE SEQUENCE [LARGE SCALE GENOMIC DNA]</scope>
    <source>
        <strain evidence="3 4">ATCC 64428</strain>
    </source>
</reference>